<keyword evidence="1" id="KW-0560">Oxidoreductase</keyword>
<dbReference type="SUPFAM" id="SSF54373">
    <property type="entry name" value="FAD-linked reductases, C-terminal domain"/>
    <property type="match status" value="1"/>
</dbReference>
<dbReference type="PANTHER" id="PTHR13847:SF289">
    <property type="entry name" value="GLYCINE OXIDASE"/>
    <property type="match status" value="1"/>
</dbReference>
<dbReference type="PATRIC" id="fig|1231190.3.peg.1544"/>
<dbReference type="eggNOG" id="COG0665">
    <property type="taxonomic scope" value="Bacteria"/>
</dbReference>
<name>K2P7D8_9HYPH</name>
<accession>K2P7D8</accession>
<dbReference type="GO" id="GO:0016491">
    <property type="term" value="F:oxidoreductase activity"/>
    <property type="evidence" value="ECO:0007669"/>
    <property type="project" value="UniProtKB-KW"/>
</dbReference>
<comment type="caution">
    <text evidence="3">The sequence shown here is derived from an EMBL/GenBank/DDBJ whole genome shotgun (WGS) entry which is preliminary data.</text>
</comment>
<dbReference type="RefSeq" id="WP_009756290.1">
    <property type="nucleotide sequence ID" value="NZ_AMSI01000004.1"/>
</dbReference>
<dbReference type="SUPFAM" id="SSF51905">
    <property type="entry name" value="FAD/NAD(P)-binding domain"/>
    <property type="match status" value="1"/>
</dbReference>
<dbReference type="EMBL" id="AMSI01000004">
    <property type="protein sequence ID" value="EKF43136.1"/>
    <property type="molecule type" value="Genomic_DNA"/>
</dbReference>
<gene>
    <name evidence="3" type="ORF">NA8A_07364</name>
</gene>
<proteinExistence type="predicted"/>
<evidence type="ECO:0000256" key="1">
    <source>
        <dbReference type="ARBA" id="ARBA00023002"/>
    </source>
</evidence>
<feature type="domain" description="FAD dependent oxidoreductase" evidence="2">
    <location>
        <begin position="6"/>
        <end position="403"/>
    </location>
</feature>
<dbReference type="PANTHER" id="PTHR13847">
    <property type="entry name" value="SARCOSINE DEHYDROGENASE-RELATED"/>
    <property type="match status" value="1"/>
</dbReference>
<protein>
    <submittedName>
        <fullName evidence="3">FAD dependent oxidoreductase</fullName>
    </submittedName>
</protein>
<dbReference type="STRING" id="721133.SAMN05216176_105172"/>
<dbReference type="Proteomes" id="UP000007374">
    <property type="component" value="Unassembled WGS sequence"/>
</dbReference>
<organism evidence="3 4">
    <name type="scientific">Nitratireductor indicus C115</name>
    <dbReference type="NCBI Taxonomy" id="1231190"/>
    <lineage>
        <taxon>Bacteria</taxon>
        <taxon>Pseudomonadati</taxon>
        <taxon>Pseudomonadota</taxon>
        <taxon>Alphaproteobacteria</taxon>
        <taxon>Hyphomicrobiales</taxon>
        <taxon>Phyllobacteriaceae</taxon>
        <taxon>Nitratireductor</taxon>
    </lineage>
</organism>
<dbReference type="InterPro" id="IPR036188">
    <property type="entry name" value="FAD/NAD-bd_sf"/>
</dbReference>
<dbReference type="Pfam" id="PF01266">
    <property type="entry name" value="DAO"/>
    <property type="match status" value="1"/>
</dbReference>
<evidence type="ECO:0000259" key="2">
    <source>
        <dbReference type="Pfam" id="PF01266"/>
    </source>
</evidence>
<evidence type="ECO:0000313" key="4">
    <source>
        <dbReference type="Proteomes" id="UP000007374"/>
    </source>
</evidence>
<dbReference type="Gene3D" id="3.50.50.60">
    <property type="entry name" value="FAD/NAD(P)-binding domain"/>
    <property type="match status" value="2"/>
</dbReference>
<dbReference type="GO" id="GO:0005737">
    <property type="term" value="C:cytoplasm"/>
    <property type="evidence" value="ECO:0007669"/>
    <property type="project" value="TreeGrafter"/>
</dbReference>
<dbReference type="Gene3D" id="3.30.9.10">
    <property type="entry name" value="D-Amino Acid Oxidase, subunit A, domain 2"/>
    <property type="match status" value="1"/>
</dbReference>
<dbReference type="InterPro" id="IPR006076">
    <property type="entry name" value="FAD-dep_OxRdtase"/>
</dbReference>
<sequence>MGDARKVVVIGAGIIGAFAAWELLEDGHDVIILDAEEPGGRQGASYGNGAWIMESSLLPVSVPGLWRQVPGYLMDPLGPFAIRWSHLPALTPWLARFLLAGSSVGKIERTAGFRHALTQGALQRYEAVAEANGLASFFRHDGHLFLYPDRATYEADGLAWGLRRRYGIEWQELEGEALHAFEPGLGAHHRFGVYIRAGANLSDPGAFIAGLVEGAARRGAVLQRGRATGFRFEGNRLRAVKTDQGDIDCGRAILTAGINARDLALQCGDRVPLEAERGYHVVVPDIEGGPRHPVMMMDGKMVFTRTQAGLRIAGQVELASLGAEPDWRRADILLKHLERAFPAMADRLEEGVIDRWMGNRPSTPDGIPCIGPSRLSPDIIYGFGHGHSGITMAPMTGRLIADLCGGGHPAIDPNPYEAERFR</sequence>
<dbReference type="AlphaFoldDB" id="K2P7D8"/>
<keyword evidence="4" id="KW-1185">Reference proteome</keyword>
<dbReference type="OrthoDB" id="9805337at2"/>
<evidence type="ECO:0000313" key="3">
    <source>
        <dbReference type="EMBL" id="EKF43136.1"/>
    </source>
</evidence>
<reference evidence="3 4" key="1">
    <citation type="journal article" date="2012" name="J. Bacteriol.">
        <title>Genome Sequence of Nitratireductor indicus Type Strain C115.</title>
        <authorList>
            <person name="Lai Q."/>
            <person name="Li G."/>
            <person name="Yu Z."/>
            <person name="Shao Z."/>
        </authorList>
    </citation>
    <scope>NUCLEOTIDE SEQUENCE [LARGE SCALE GENOMIC DNA]</scope>
    <source>
        <strain evidence="3 4">C115</strain>
    </source>
</reference>